<dbReference type="KEGG" id="asoc:CB4_02087"/>
<organism evidence="9 10">
    <name type="scientific">Aneurinibacillus soli</name>
    <dbReference type="NCBI Taxonomy" id="1500254"/>
    <lineage>
        <taxon>Bacteria</taxon>
        <taxon>Bacillati</taxon>
        <taxon>Bacillota</taxon>
        <taxon>Bacilli</taxon>
        <taxon>Bacillales</taxon>
        <taxon>Paenibacillaceae</taxon>
        <taxon>Aneurinibacillus group</taxon>
        <taxon>Aneurinibacillus</taxon>
    </lineage>
</organism>
<evidence type="ECO:0000313" key="9">
    <source>
        <dbReference type="EMBL" id="BAU27913.1"/>
    </source>
</evidence>
<evidence type="ECO:0000256" key="8">
    <source>
        <dbReference type="PIRNR" id="PIRNR037778"/>
    </source>
</evidence>
<keyword evidence="10" id="KW-1185">Reference proteome</keyword>
<dbReference type="EMBL" id="AP017312">
    <property type="protein sequence ID" value="BAU27913.1"/>
    <property type="molecule type" value="Genomic_DNA"/>
</dbReference>
<dbReference type="Proteomes" id="UP000217696">
    <property type="component" value="Chromosome"/>
</dbReference>
<keyword evidence="5" id="KW-0812">Transmembrane</keyword>
<evidence type="ECO:0000256" key="7">
    <source>
        <dbReference type="ARBA" id="ARBA00023136"/>
    </source>
</evidence>
<evidence type="ECO:0000256" key="2">
    <source>
        <dbReference type="ARBA" id="ARBA00005540"/>
    </source>
</evidence>
<comment type="function">
    <text evidence="8">Probably a riboflavin-binding protein that interacts with the energy-coupling factor (ECF) ABC-transporter complex.</text>
</comment>
<keyword evidence="7 8" id="KW-0472">Membrane</keyword>
<dbReference type="PIRSF" id="PIRSF037778">
    <property type="entry name" value="UCP037778_transp_RibU"/>
    <property type="match status" value="1"/>
</dbReference>
<gene>
    <name evidence="9" type="primary">ribU</name>
    <name evidence="9" type="ORF">CB4_02087</name>
</gene>
<dbReference type="PANTHER" id="PTHR38438">
    <property type="entry name" value="RIBOFLAVIN TRANSPORTER RIBU"/>
    <property type="match status" value="1"/>
</dbReference>
<keyword evidence="4 8" id="KW-1003">Cell membrane</keyword>
<evidence type="ECO:0000256" key="4">
    <source>
        <dbReference type="ARBA" id="ARBA00022475"/>
    </source>
</evidence>
<dbReference type="InterPro" id="IPR025720">
    <property type="entry name" value="RibU"/>
</dbReference>
<keyword evidence="3 8" id="KW-0813">Transport</keyword>
<keyword evidence="6" id="KW-1133">Transmembrane helix</keyword>
<reference evidence="9 10" key="1">
    <citation type="submission" date="2015-12" db="EMBL/GenBank/DDBJ databases">
        <title>Genome sequence of Aneurinibacillus soli.</title>
        <authorList>
            <person name="Lee J.S."/>
            <person name="Lee K.C."/>
            <person name="Kim K.K."/>
            <person name="Lee B.W."/>
        </authorList>
    </citation>
    <scope>NUCLEOTIDE SEQUENCE [LARGE SCALE GENOMIC DNA]</scope>
    <source>
        <strain evidence="9 10">CB4</strain>
    </source>
</reference>
<dbReference type="Pfam" id="PF12822">
    <property type="entry name" value="ECF_trnsprt"/>
    <property type="match status" value="1"/>
</dbReference>
<protein>
    <recommendedName>
        <fullName evidence="8">Riboflavin transporter</fullName>
    </recommendedName>
</protein>
<dbReference type="AlphaFoldDB" id="A0A0U4WGV1"/>
<comment type="subcellular location">
    <subcellularLocation>
        <location evidence="1">Cell membrane</location>
        <topology evidence="1">Multi-pass membrane protein</topology>
    </subcellularLocation>
</comment>
<dbReference type="GO" id="GO:0032217">
    <property type="term" value="F:riboflavin transmembrane transporter activity"/>
    <property type="evidence" value="ECO:0007669"/>
    <property type="project" value="UniProtKB-UniRule"/>
</dbReference>
<evidence type="ECO:0000256" key="1">
    <source>
        <dbReference type="ARBA" id="ARBA00004651"/>
    </source>
</evidence>
<comment type="similarity">
    <text evidence="2 8">Belongs to the prokaryotic riboflavin transporter (P-RFT) (TC 2.A.87) family.</text>
</comment>
<sequence length="199" mass="21904">MRGKTRRMAVLSLLSAIGFLLMFIEIQLPMFPMFLKLGISEIPALVGATLFGPLAGVIVELIKNILHGILYSQDSMGVGELSNFIAGSTFVVVSVWFMKLMRESKLGYWVGTITGTIVMAAVMGIANYFIFIPAYGVLLNKSVPEIVAWSQLANSSITSLWALILYAVLPFNLIKGVIEAIITYPIYQRLRPIIKTVSQ</sequence>
<name>A0A0U4WGV1_9BACL</name>
<dbReference type="RefSeq" id="WP_096465624.1">
    <property type="nucleotide sequence ID" value="NZ_AP017312.1"/>
</dbReference>
<accession>A0A0U4WGV1</accession>
<proteinExistence type="inferred from homology"/>
<dbReference type="GO" id="GO:0005886">
    <property type="term" value="C:plasma membrane"/>
    <property type="evidence" value="ECO:0007669"/>
    <property type="project" value="UniProtKB-SubCell"/>
</dbReference>
<evidence type="ECO:0000256" key="6">
    <source>
        <dbReference type="ARBA" id="ARBA00022989"/>
    </source>
</evidence>
<dbReference type="OrthoDB" id="9809216at2"/>
<dbReference type="PANTHER" id="PTHR38438:SF1">
    <property type="entry name" value="RIBOFLAVIN TRANSPORTER RIBU"/>
    <property type="match status" value="1"/>
</dbReference>
<dbReference type="InterPro" id="IPR024529">
    <property type="entry name" value="ECF_trnsprt_substrate-spec"/>
</dbReference>
<evidence type="ECO:0000313" key="10">
    <source>
        <dbReference type="Proteomes" id="UP000217696"/>
    </source>
</evidence>
<dbReference type="Gene3D" id="1.10.1760.20">
    <property type="match status" value="1"/>
</dbReference>
<evidence type="ECO:0000256" key="3">
    <source>
        <dbReference type="ARBA" id="ARBA00022448"/>
    </source>
</evidence>
<evidence type="ECO:0000256" key="5">
    <source>
        <dbReference type="ARBA" id="ARBA00022692"/>
    </source>
</evidence>